<keyword evidence="2" id="KW-1185">Reference proteome</keyword>
<protein>
    <submittedName>
        <fullName evidence="1">Uncharacterized protein</fullName>
    </submittedName>
</protein>
<evidence type="ECO:0000313" key="2">
    <source>
        <dbReference type="Proteomes" id="UP000886998"/>
    </source>
</evidence>
<dbReference type="AlphaFoldDB" id="A0A8X6YBN1"/>
<comment type="caution">
    <text evidence="1">The sequence shown here is derived from an EMBL/GenBank/DDBJ whole genome shotgun (WGS) entry which is preliminary data.</text>
</comment>
<dbReference type="EMBL" id="BMAV01017466">
    <property type="protein sequence ID" value="GFY69132.1"/>
    <property type="molecule type" value="Genomic_DNA"/>
</dbReference>
<accession>A0A8X6YBN1</accession>
<evidence type="ECO:0000313" key="1">
    <source>
        <dbReference type="EMBL" id="GFY69132.1"/>
    </source>
</evidence>
<sequence>MSPSRRIPQSSQSVHRGNRSLKSLGKLFSNSQPEKVRLQGPIQYTVRVPHCRKETPQVRRLVKSRTINGHSPLITEIFFGGKKMSLYSLNTFFFNPCQRKNLQLSVGIPFPQSWCKKKSLSQSL</sequence>
<gene>
    <name evidence="1" type="ORF">TNIN_221791</name>
</gene>
<dbReference type="Proteomes" id="UP000886998">
    <property type="component" value="Unassembled WGS sequence"/>
</dbReference>
<reference evidence="1" key="1">
    <citation type="submission" date="2020-08" db="EMBL/GenBank/DDBJ databases">
        <title>Multicomponent nature underlies the extraordinary mechanical properties of spider dragline silk.</title>
        <authorList>
            <person name="Kono N."/>
            <person name="Nakamura H."/>
            <person name="Mori M."/>
            <person name="Yoshida Y."/>
            <person name="Ohtoshi R."/>
            <person name="Malay A.D."/>
            <person name="Moran D.A.P."/>
            <person name="Tomita M."/>
            <person name="Numata K."/>
            <person name="Arakawa K."/>
        </authorList>
    </citation>
    <scope>NUCLEOTIDE SEQUENCE</scope>
</reference>
<organism evidence="1 2">
    <name type="scientific">Trichonephila inaurata madagascariensis</name>
    <dbReference type="NCBI Taxonomy" id="2747483"/>
    <lineage>
        <taxon>Eukaryota</taxon>
        <taxon>Metazoa</taxon>
        <taxon>Ecdysozoa</taxon>
        <taxon>Arthropoda</taxon>
        <taxon>Chelicerata</taxon>
        <taxon>Arachnida</taxon>
        <taxon>Araneae</taxon>
        <taxon>Araneomorphae</taxon>
        <taxon>Entelegynae</taxon>
        <taxon>Araneoidea</taxon>
        <taxon>Nephilidae</taxon>
        <taxon>Trichonephila</taxon>
        <taxon>Trichonephila inaurata</taxon>
    </lineage>
</organism>
<proteinExistence type="predicted"/>
<name>A0A8X6YBN1_9ARAC</name>